<dbReference type="PANTHER" id="PTHR28094:SF1">
    <property type="entry name" value="MEIOTICALLY UP-REGULATED GENE 113 PROTEIN"/>
    <property type="match status" value="1"/>
</dbReference>
<feature type="compositionally biased region" description="Polar residues" evidence="1">
    <location>
        <begin position="603"/>
        <end position="617"/>
    </location>
</feature>
<dbReference type="AlphaFoldDB" id="A0AAD6ZB63"/>
<evidence type="ECO:0000313" key="4">
    <source>
        <dbReference type="Proteomes" id="UP001218218"/>
    </source>
</evidence>
<dbReference type="InterPro" id="IPR053006">
    <property type="entry name" value="Meiosis_regulatory"/>
</dbReference>
<dbReference type="PANTHER" id="PTHR28094">
    <property type="entry name" value="MEIOTICALLY UP-REGULATED GENE 113 PROTEIN"/>
    <property type="match status" value="1"/>
</dbReference>
<feature type="domain" description="Bacteriophage T5 Orf172 DNA-binding" evidence="2">
    <location>
        <begin position="459"/>
        <end position="553"/>
    </location>
</feature>
<dbReference type="EMBL" id="JARIHO010000065">
    <property type="protein sequence ID" value="KAJ7314708.1"/>
    <property type="molecule type" value="Genomic_DNA"/>
</dbReference>
<keyword evidence="4" id="KW-1185">Reference proteome</keyword>
<gene>
    <name evidence="3" type="ORF">DFH08DRAFT_821035</name>
</gene>
<evidence type="ECO:0000259" key="2">
    <source>
        <dbReference type="SMART" id="SM00974"/>
    </source>
</evidence>
<proteinExistence type="predicted"/>
<sequence>MPAERTEIGFVRASTLNRNADPAAFLAPELRNHQTVRTTAGLIPTRSWACLRNDRQVLAGLLVRNNRAAGRVPLPHASSPVLPAQLFPPPRTAADLVMHEQRRIAEEPERIALNERICAAEASSEADPTNEEKALEFRYLIEDYAERFGDFVPDAAIEPYIMRRNWTTERLDVLWTAAGANGCPLSNPGPIEAYMTAASHFHSTFGRPYQRVDGRAGELTEACQLLVTHKTFLDECRGDVEKEHRLLGQKEFLLMFVNPFPMHDPERARLDATVRQRVVAFRRGAPLSPTFNKPEVTFRFINRGWEQPGSIAVWPPNLRNSNSTQRCKAESRNRRNCHIETRAVVCLCEPLSRSPPLLSRPVPAYPRPRCASALKHNQTSRRVGASGAQSGSKVNSGISPVSLLPQRPHCNFVASDHNPLQHKTTVTSSIDDQVEAHLQRSLYKEREGSVYCNVRVDLGTGRLEVKGGWTSDLERRQENYRSCESATQEILWIAAFECTEPKRVERLLHLELAKLGARLQPRPCPGCGTNHREYFEYSAADGFEGVLEIIEAILAKLGVPVKKLTCTSIERWRHLLAKKEQKERSISVVDPLHQYEPEESWRTVDTLSARTSQQPTTTHRDRKRK</sequence>
<dbReference type="Proteomes" id="UP001218218">
    <property type="component" value="Unassembled WGS sequence"/>
</dbReference>
<dbReference type="Pfam" id="PF10544">
    <property type="entry name" value="T5orf172"/>
    <property type="match status" value="1"/>
</dbReference>
<evidence type="ECO:0000256" key="1">
    <source>
        <dbReference type="SAM" id="MobiDB-lite"/>
    </source>
</evidence>
<dbReference type="SMART" id="SM00974">
    <property type="entry name" value="T5orf172"/>
    <property type="match status" value="1"/>
</dbReference>
<reference evidence="3" key="1">
    <citation type="submission" date="2023-03" db="EMBL/GenBank/DDBJ databases">
        <title>Massive genome expansion in bonnet fungi (Mycena s.s.) driven by repeated elements and novel gene families across ecological guilds.</title>
        <authorList>
            <consortium name="Lawrence Berkeley National Laboratory"/>
            <person name="Harder C.B."/>
            <person name="Miyauchi S."/>
            <person name="Viragh M."/>
            <person name="Kuo A."/>
            <person name="Thoen E."/>
            <person name="Andreopoulos B."/>
            <person name="Lu D."/>
            <person name="Skrede I."/>
            <person name="Drula E."/>
            <person name="Henrissat B."/>
            <person name="Morin E."/>
            <person name="Kohler A."/>
            <person name="Barry K."/>
            <person name="LaButti K."/>
            <person name="Morin E."/>
            <person name="Salamov A."/>
            <person name="Lipzen A."/>
            <person name="Mereny Z."/>
            <person name="Hegedus B."/>
            <person name="Baldrian P."/>
            <person name="Stursova M."/>
            <person name="Weitz H."/>
            <person name="Taylor A."/>
            <person name="Grigoriev I.V."/>
            <person name="Nagy L.G."/>
            <person name="Martin F."/>
            <person name="Kauserud H."/>
        </authorList>
    </citation>
    <scope>NUCLEOTIDE SEQUENCE</scope>
    <source>
        <strain evidence="3">CBHHK002</strain>
    </source>
</reference>
<accession>A0AAD6ZB63</accession>
<dbReference type="InterPro" id="IPR018306">
    <property type="entry name" value="Phage_T5_Orf172_DNA-bd"/>
</dbReference>
<evidence type="ECO:0000313" key="3">
    <source>
        <dbReference type="EMBL" id="KAJ7314708.1"/>
    </source>
</evidence>
<comment type="caution">
    <text evidence="3">The sequence shown here is derived from an EMBL/GenBank/DDBJ whole genome shotgun (WGS) entry which is preliminary data.</text>
</comment>
<feature type="region of interest" description="Disordered" evidence="1">
    <location>
        <begin position="599"/>
        <end position="625"/>
    </location>
</feature>
<organism evidence="3 4">
    <name type="scientific">Mycena albidolilacea</name>
    <dbReference type="NCBI Taxonomy" id="1033008"/>
    <lineage>
        <taxon>Eukaryota</taxon>
        <taxon>Fungi</taxon>
        <taxon>Dikarya</taxon>
        <taxon>Basidiomycota</taxon>
        <taxon>Agaricomycotina</taxon>
        <taxon>Agaricomycetes</taxon>
        <taxon>Agaricomycetidae</taxon>
        <taxon>Agaricales</taxon>
        <taxon>Marasmiineae</taxon>
        <taxon>Mycenaceae</taxon>
        <taxon>Mycena</taxon>
    </lineage>
</organism>
<protein>
    <recommendedName>
        <fullName evidence="2">Bacteriophage T5 Orf172 DNA-binding domain-containing protein</fullName>
    </recommendedName>
</protein>
<name>A0AAD6ZB63_9AGAR</name>
<feature type="region of interest" description="Disordered" evidence="1">
    <location>
        <begin position="375"/>
        <end position="396"/>
    </location>
</feature>